<dbReference type="GO" id="GO:0005789">
    <property type="term" value="C:endoplasmic reticulum membrane"/>
    <property type="evidence" value="ECO:0007669"/>
    <property type="project" value="UniProtKB-SubCell"/>
</dbReference>
<dbReference type="Proteomes" id="UP000053789">
    <property type="component" value="Unassembled WGS sequence"/>
</dbReference>
<dbReference type="OrthoDB" id="1588579at2759"/>
<feature type="transmembrane region" description="Helical" evidence="9">
    <location>
        <begin position="162"/>
        <end position="182"/>
    </location>
</feature>
<comment type="subcellular location">
    <subcellularLocation>
        <location evidence="2">Endoplasmic reticulum membrane</location>
        <topology evidence="2">Multi-pass membrane protein</topology>
    </subcellularLocation>
</comment>
<dbReference type="VEuPathDB" id="FungiDB:Z519_06704"/>
<reference evidence="11" key="1">
    <citation type="submission" date="2015-01" db="EMBL/GenBank/DDBJ databases">
        <title>The Genome Sequence of Cladophialophora bantiana CBS 173.52.</title>
        <authorList>
            <consortium name="The Broad Institute Genomics Platform"/>
            <person name="Cuomo C."/>
            <person name="de Hoog S."/>
            <person name="Gorbushina A."/>
            <person name="Stielow B."/>
            <person name="Teixiera M."/>
            <person name="Abouelleil A."/>
            <person name="Chapman S.B."/>
            <person name="Priest M."/>
            <person name="Young S.K."/>
            <person name="Wortman J."/>
            <person name="Nusbaum C."/>
            <person name="Birren B."/>
        </authorList>
    </citation>
    <scope>NUCLEOTIDE SEQUENCE [LARGE SCALE GENOMIC DNA]</scope>
    <source>
        <strain evidence="11">CBS 173.52</strain>
    </source>
</reference>
<dbReference type="HOGENOM" id="CLU_019048_3_0_1"/>
<comment type="subunit">
    <text evidence="4">Homooligomer.</text>
</comment>
<evidence type="ECO:0000256" key="6">
    <source>
        <dbReference type="ARBA" id="ARBA00022989"/>
    </source>
</evidence>
<dbReference type="AlphaFoldDB" id="A0A0D2HPT0"/>
<feature type="transmembrane region" description="Helical" evidence="9">
    <location>
        <begin position="330"/>
        <end position="349"/>
    </location>
</feature>
<dbReference type="Pfam" id="PF03151">
    <property type="entry name" value="TPT"/>
    <property type="match status" value="1"/>
</dbReference>
<evidence type="ECO:0000313" key="12">
    <source>
        <dbReference type="Proteomes" id="UP000053789"/>
    </source>
</evidence>
<feature type="domain" description="Sugar phosphate transporter" evidence="10">
    <location>
        <begin position="128"/>
        <end position="449"/>
    </location>
</feature>
<name>A0A0D2HPT0_CLAB1</name>
<dbReference type="InterPro" id="IPR050186">
    <property type="entry name" value="TPT_transporter"/>
</dbReference>
<keyword evidence="6 9" id="KW-1133">Transmembrane helix</keyword>
<feature type="transmembrane region" description="Helical" evidence="9">
    <location>
        <begin position="283"/>
        <end position="302"/>
    </location>
</feature>
<accession>A0A0D2HPT0</accession>
<keyword evidence="5 9" id="KW-0812">Transmembrane</keyword>
<evidence type="ECO:0000259" key="10">
    <source>
        <dbReference type="Pfam" id="PF03151"/>
    </source>
</evidence>
<proteinExistence type="inferred from homology"/>
<comment type="function">
    <text evidence="1">Involved in the import of GDP-mannose from the cytoplasm into the Golgi lumen.</text>
</comment>
<dbReference type="PANTHER" id="PTHR11132">
    <property type="entry name" value="SOLUTE CARRIER FAMILY 35"/>
    <property type="match status" value="1"/>
</dbReference>
<feature type="transmembrane region" description="Helical" evidence="9">
    <location>
        <begin position="232"/>
        <end position="252"/>
    </location>
</feature>
<evidence type="ECO:0000256" key="5">
    <source>
        <dbReference type="ARBA" id="ARBA00022692"/>
    </source>
</evidence>
<evidence type="ECO:0000256" key="9">
    <source>
        <dbReference type="SAM" id="Phobius"/>
    </source>
</evidence>
<dbReference type="SUPFAM" id="SSF103481">
    <property type="entry name" value="Multidrug resistance efflux transporter EmrE"/>
    <property type="match status" value="2"/>
</dbReference>
<evidence type="ECO:0000256" key="3">
    <source>
        <dbReference type="ARBA" id="ARBA00010425"/>
    </source>
</evidence>
<evidence type="ECO:0000256" key="7">
    <source>
        <dbReference type="ARBA" id="ARBA00023136"/>
    </source>
</evidence>
<feature type="transmembrane region" description="Helical" evidence="9">
    <location>
        <begin position="203"/>
        <end position="220"/>
    </location>
</feature>
<feature type="transmembrane region" description="Helical" evidence="9">
    <location>
        <begin position="382"/>
        <end position="403"/>
    </location>
</feature>
<evidence type="ECO:0000256" key="8">
    <source>
        <dbReference type="SAM" id="MobiDB-lite"/>
    </source>
</evidence>
<keyword evidence="12" id="KW-1185">Reference proteome</keyword>
<keyword evidence="7 9" id="KW-0472">Membrane</keyword>
<gene>
    <name evidence="11" type="ORF">Z519_06704</name>
</gene>
<comment type="similarity">
    <text evidence="3">Belongs to the TPT transporter family. SLC35D subfamily.</text>
</comment>
<dbReference type="EMBL" id="KN846988">
    <property type="protein sequence ID" value="KIW92855.1"/>
    <property type="molecule type" value="Genomic_DNA"/>
</dbReference>
<evidence type="ECO:0000256" key="2">
    <source>
        <dbReference type="ARBA" id="ARBA00004477"/>
    </source>
</evidence>
<dbReference type="InterPro" id="IPR004853">
    <property type="entry name" value="Sugar_P_trans_dom"/>
</dbReference>
<evidence type="ECO:0000313" key="11">
    <source>
        <dbReference type="EMBL" id="KIW92855.1"/>
    </source>
</evidence>
<evidence type="ECO:0000256" key="1">
    <source>
        <dbReference type="ARBA" id="ARBA00003420"/>
    </source>
</evidence>
<dbReference type="RefSeq" id="XP_016619524.1">
    <property type="nucleotide sequence ID" value="XM_016764442.1"/>
</dbReference>
<feature type="transmembrane region" description="Helical" evidence="9">
    <location>
        <begin position="125"/>
        <end position="142"/>
    </location>
</feature>
<feature type="region of interest" description="Disordered" evidence="8">
    <location>
        <begin position="478"/>
        <end position="542"/>
    </location>
</feature>
<dbReference type="GeneID" id="27699632"/>
<feature type="region of interest" description="Disordered" evidence="8">
    <location>
        <begin position="1"/>
        <end position="40"/>
    </location>
</feature>
<dbReference type="InterPro" id="IPR037185">
    <property type="entry name" value="EmrE-like"/>
</dbReference>
<organism evidence="11 12">
    <name type="scientific">Cladophialophora bantiana (strain ATCC 10958 / CBS 173.52 / CDC B-1940 / NIH 8579)</name>
    <name type="common">Xylohypha bantiana</name>
    <dbReference type="NCBI Taxonomy" id="1442370"/>
    <lineage>
        <taxon>Eukaryota</taxon>
        <taxon>Fungi</taxon>
        <taxon>Dikarya</taxon>
        <taxon>Ascomycota</taxon>
        <taxon>Pezizomycotina</taxon>
        <taxon>Eurotiomycetes</taxon>
        <taxon>Chaetothyriomycetidae</taxon>
        <taxon>Chaetothyriales</taxon>
        <taxon>Herpotrichiellaceae</taxon>
        <taxon>Cladophialophora</taxon>
    </lineage>
</organism>
<feature type="compositionally biased region" description="Basic and acidic residues" evidence="8">
    <location>
        <begin position="500"/>
        <end position="513"/>
    </location>
</feature>
<sequence>MTTTMTQTPEPRIFTHRSVSPLKGANDTSGHERFPSFDHSTPPNLHLNSVVAESPQELTPAPHLNGEFKWPARKMSQRLRDARPAGVYTHRSKRSVSDAIHRIRTRQGSVSENAQELAEALKAPVSYKLIALCIIWYMTSALTNTSSKSILNAFPKPATLTILQFASVSIWCLILTGLSSTFPSIKRTIPALKNGLRRPSWDVMYTAFPLSIFQLLGHLLSSYATSKIPVSLVHTIKGLSPLFTVLAYRLVFRIRYKQATYLSLVPLTVGVMLACSTDFSTNFWGISASLVAAIVFVTQNIFSKKLFTESARAEAEGQTHLPRKLDKLNLLCYCSVGAFMLSAPVWIYTEGLEITRDVWKDGSIDLTEKRGAMDHGQLALEFVFNGVFHFFQNIMAFVLLSMLSPVSYSVASLIKRVWVIVVAIIWFRSSTTSIQVVGIALTCFGLYLYDRTSMEDAAERRTRADHFRHKHTPLLPVAEVKTPGHPDGPQMNEDYVNEMSDSHPKRDDSRGRQQDPNFISGWLPPGTKQESTWAAGDKGEKQ</sequence>
<feature type="transmembrane region" description="Helical" evidence="9">
    <location>
        <begin position="259"/>
        <end position="277"/>
    </location>
</feature>
<protein>
    <recommendedName>
        <fullName evidence="10">Sugar phosphate transporter domain-containing protein</fullName>
    </recommendedName>
</protein>
<evidence type="ECO:0000256" key="4">
    <source>
        <dbReference type="ARBA" id="ARBA00011182"/>
    </source>
</evidence>